<evidence type="ECO:0000313" key="2">
    <source>
        <dbReference type="EMBL" id="BAX25002.1"/>
    </source>
</evidence>
<protein>
    <submittedName>
        <fullName evidence="2">Uncharacterized protein</fullName>
    </submittedName>
</protein>
<organism evidence="2">
    <name type="scientific">Oryza officinalis</name>
    <dbReference type="NCBI Taxonomy" id="4535"/>
    <lineage>
        <taxon>Eukaryota</taxon>
        <taxon>Viridiplantae</taxon>
        <taxon>Streptophyta</taxon>
        <taxon>Embryophyta</taxon>
        <taxon>Tracheophyta</taxon>
        <taxon>Spermatophyta</taxon>
        <taxon>Magnoliopsida</taxon>
        <taxon>Liliopsida</taxon>
        <taxon>Poales</taxon>
        <taxon>Poaceae</taxon>
        <taxon>BOP clade</taxon>
        <taxon>Oryzoideae</taxon>
        <taxon>Oryzeae</taxon>
        <taxon>Oryzinae</taxon>
        <taxon>Oryza</taxon>
    </lineage>
</organism>
<reference evidence="2" key="1">
    <citation type="submission" date="2009-05" db="EMBL/GenBank/DDBJ databases">
        <title>Oryza sativa Japonica Group genomic DNA, chromosome 6, BAC clone:KMK0024M20, cultivar:Khau Mac Kho.</title>
        <authorList>
            <person name="Matsumoto T."/>
            <person name="Wu J."/>
            <person name="Kanamori H."/>
        </authorList>
    </citation>
    <scope>NUCLEOTIDE SEQUENCE</scope>
    <source>
        <strain evidence="2">IRGC 100896</strain>
    </source>
</reference>
<accession>A0A1V1H0W1</accession>
<sequence length="157" mass="16407">MSESSASSKKLGFQAAVLSKPSAKERCWWKQLASRGESSNARPHAAAAPPAAINVHPAAVALRGRDRGKAMAFAEPPPSPRPASTLRSVVIAPRPALDSDRAGQSRPPPPCKRKAPNTAGASPSRPPVAFAGDRFHPTRGATQAGGWAVAHSKKLNR</sequence>
<proteinExistence type="predicted"/>
<feature type="region of interest" description="Disordered" evidence="1">
    <location>
        <begin position="1"/>
        <end position="157"/>
    </location>
</feature>
<name>A0A1V1H0W1_9ORYZ</name>
<evidence type="ECO:0000256" key="1">
    <source>
        <dbReference type="SAM" id="MobiDB-lite"/>
    </source>
</evidence>
<feature type="compositionally biased region" description="Low complexity" evidence="1">
    <location>
        <begin position="40"/>
        <end position="61"/>
    </location>
</feature>
<dbReference type="EMBL" id="AP011469">
    <property type="protein sequence ID" value="BAX25002.1"/>
    <property type="molecule type" value="Genomic_DNA"/>
</dbReference>
<gene>
    <name evidence="2" type="primary">OO_Ba0014A07.14</name>
</gene>
<dbReference type="AlphaFoldDB" id="A0A1V1H0W1"/>